<reference evidence="12" key="1">
    <citation type="submission" date="2023-07" db="EMBL/GenBank/DDBJ databases">
        <title>Chromosome-level genome assembly of Artemia franciscana.</title>
        <authorList>
            <person name="Jo E."/>
        </authorList>
    </citation>
    <scope>NUCLEOTIDE SEQUENCE</scope>
    <source>
        <tissue evidence="12">Whole body</tissue>
    </source>
</reference>
<keyword evidence="4 7" id="KW-0863">Zinc-finger</keyword>
<dbReference type="InterPro" id="IPR002999">
    <property type="entry name" value="Tudor"/>
</dbReference>
<evidence type="ECO:0000256" key="5">
    <source>
        <dbReference type="ARBA" id="ARBA00022833"/>
    </source>
</evidence>
<evidence type="ECO:0000256" key="3">
    <source>
        <dbReference type="ARBA" id="ARBA00022737"/>
    </source>
</evidence>
<name>A0AA88I3E4_ARTSF</name>
<evidence type="ECO:0000256" key="8">
    <source>
        <dbReference type="SAM" id="Coils"/>
    </source>
</evidence>
<dbReference type="SUPFAM" id="SSF63748">
    <property type="entry name" value="Tudor/PWWP/MBT"/>
    <property type="match status" value="1"/>
</dbReference>
<comment type="subcellular location">
    <subcellularLocation>
        <location evidence="1">Nucleus</location>
    </subcellularLocation>
</comment>
<dbReference type="CDD" id="cd20386">
    <property type="entry name" value="Tudor_PHF20-like"/>
    <property type="match status" value="1"/>
</dbReference>
<evidence type="ECO:0000256" key="7">
    <source>
        <dbReference type="PROSITE-ProRule" id="PRU00042"/>
    </source>
</evidence>
<dbReference type="PROSITE" id="PS50157">
    <property type="entry name" value="ZINC_FINGER_C2H2_2"/>
    <property type="match status" value="1"/>
</dbReference>
<dbReference type="SMART" id="SM00333">
    <property type="entry name" value="TUDOR"/>
    <property type="match status" value="2"/>
</dbReference>
<feature type="compositionally biased region" description="Polar residues" evidence="9">
    <location>
        <begin position="313"/>
        <end position="324"/>
    </location>
</feature>
<sequence>FISGTYLDRELLNFVECIANEICIKIIMLFKLGETVEAKSANQQWCQGQVLQIDLDDNEVLVRLKGPSVIWEEWINFKCVRKLNRLPMEKPKTPQNFKVGEQVMAKWKNQPKPFPAQILAYDVESDSYQIRFYDGFVKTYKSSRIQKMTEADKERLMYDPPPEPVLEPLVKSVFDTTGLGTKEERRARNKKLDVASLFKNKPFESAAEDTFHDNQVSHSARRRRTSSVNSFSSVSSFQSDDKSCVFPVATNLNARDALTPVFLEKAARRERSKRFSVTELFSPLRRVSSPNESTAYPRTYAKTSFGEIRQRPDQTSVAYGNPKSSGRRSAAIASVTLSSDSESDTPEIVSDLHCGETKKKYFNKGGSNVQTELSKSMTEPGDTKATKPIAVIEPTSDEIQLLPMLQPRKVQEEVSLSLAISKNNTNEKYLKTDELKIKKVEAGLLDRKNLMSKMQPPDTTLPKFGISKKSPEETLSIEEELKLHKDEPGPVDKKYLAKKVEPSKMPTQIFANLGIAALKTEDKPPMIEELDTRKVEAELNQVNASEGITPNKLIAKKIIINKDIQAKVFNEQVVQCVSRSDSPVSPATGEIFLHDPVLPEGWMKRIIAAKKILPCHSFAKKWSVSLISPCGARFYSRKSIADYLVSKNLNIPISSFNFALGPDLLRQLGKIVRNPPKKVRKPQEKPVISRSIPRDDSFVPTPNDFICPGRMCTKSFRSALLLHMHIKHQHPDISNMDIKLPKVADLAYARTSGDEDLVKTKGLEESTAMSFSAQFQQFLAKREEILAKSESSMIVIEEPEADVSNVVVEAVEESEDLVHCKCGFYEEDGLMIQCDICLCWHHGVCFGIIAEEEVPDRFTCNFCSNPKKVRRSMRVSYDENWLKDGTLARLAFVDKRNEHANPKRIMTLQKTHTALGESLEIGNILAKLSKQVDMSKNKDHPKLYLWAGSGKKCPKNGQKEGSSQERLEDLPIMASQESGDFFMDELPDDALDTSFFENSDISALLPTSSELEQMSVELNQKGIPQAEDRINNDDCLGNLVSHIEESHAEVESRLEALEKLADALEKETELGEFSSPELQTLIQDVEQLSQLSSFS</sequence>
<feature type="region of interest" description="Disordered" evidence="9">
    <location>
        <begin position="311"/>
        <end position="330"/>
    </location>
</feature>
<dbReference type="Gene3D" id="3.30.40.10">
    <property type="entry name" value="Zinc/RING finger domain, C3HC4 (zinc finger)"/>
    <property type="match status" value="1"/>
</dbReference>
<dbReference type="AlphaFoldDB" id="A0AA88I3E4"/>
<feature type="coiled-coil region" evidence="8">
    <location>
        <begin position="1040"/>
        <end position="1067"/>
    </location>
</feature>
<evidence type="ECO:0000259" key="11">
    <source>
        <dbReference type="PROSITE" id="PS50982"/>
    </source>
</evidence>
<dbReference type="GO" id="GO:0008270">
    <property type="term" value="F:zinc ion binding"/>
    <property type="evidence" value="ECO:0007669"/>
    <property type="project" value="UniProtKB-KW"/>
</dbReference>
<dbReference type="SUPFAM" id="SSF54171">
    <property type="entry name" value="DNA-binding domain"/>
    <property type="match status" value="1"/>
</dbReference>
<dbReference type="InterPro" id="IPR013087">
    <property type="entry name" value="Znf_C2H2_type"/>
</dbReference>
<evidence type="ECO:0000256" key="4">
    <source>
        <dbReference type="ARBA" id="ARBA00022771"/>
    </source>
</evidence>
<comment type="caution">
    <text evidence="12">The sequence shown here is derived from an EMBL/GenBank/DDBJ whole genome shotgun (WGS) entry which is preliminary data.</text>
</comment>
<keyword evidence="13" id="KW-1185">Reference proteome</keyword>
<accession>A0AA88I3E4</accession>
<evidence type="ECO:0000313" key="12">
    <source>
        <dbReference type="EMBL" id="KAK2719106.1"/>
    </source>
</evidence>
<keyword evidence="2" id="KW-0479">Metal-binding</keyword>
<feature type="domain" description="MBD" evidence="11">
    <location>
        <begin position="588"/>
        <end position="663"/>
    </location>
</feature>
<dbReference type="InterPro" id="IPR013083">
    <property type="entry name" value="Znf_RING/FYVE/PHD"/>
</dbReference>
<feature type="domain" description="C2H2-type" evidence="10">
    <location>
        <begin position="705"/>
        <end position="730"/>
    </location>
</feature>
<dbReference type="Pfam" id="PF01429">
    <property type="entry name" value="MBD"/>
    <property type="match status" value="1"/>
</dbReference>
<keyword evidence="3" id="KW-0677">Repeat</keyword>
<protein>
    <submittedName>
        <fullName evidence="12">Uncharacterized protein</fullName>
    </submittedName>
</protein>
<keyword evidence="5" id="KW-0862">Zinc</keyword>
<dbReference type="GO" id="GO:0005634">
    <property type="term" value="C:nucleus"/>
    <property type="evidence" value="ECO:0007669"/>
    <property type="project" value="UniProtKB-SubCell"/>
</dbReference>
<evidence type="ECO:0000259" key="10">
    <source>
        <dbReference type="PROSITE" id="PS50157"/>
    </source>
</evidence>
<dbReference type="Pfam" id="PF20826">
    <property type="entry name" value="PHD_5"/>
    <property type="match status" value="1"/>
</dbReference>
<evidence type="ECO:0000256" key="9">
    <source>
        <dbReference type="SAM" id="MobiDB-lite"/>
    </source>
</evidence>
<feature type="non-terminal residue" evidence="12">
    <location>
        <position position="1095"/>
    </location>
</feature>
<dbReference type="PANTHER" id="PTHR15856:SF51">
    <property type="entry name" value="MBD-R2"/>
    <property type="match status" value="1"/>
</dbReference>
<proteinExistence type="predicted"/>
<dbReference type="Gene3D" id="2.30.30.140">
    <property type="match status" value="2"/>
</dbReference>
<dbReference type="SUPFAM" id="SSF54160">
    <property type="entry name" value="Chromo domain-like"/>
    <property type="match status" value="1"/>
</dbReference>
<dbReference type="EMBL" id="JAVRJZ010000008">
    <property type="protein sequence ID" value="KAK2719106.1"/>
    <property type="molecule type" value="Genomic_DNA"/>
</dbReference>
<dbReference type="PROSITE" id="PS01359">
    <property type="entry name" value="ZF_PHD_1"/>
    <property type="match status" value="1"/>
</dbReference>
<dbReference type="GO" id="GO:0006357">
    <property type="term" value="P:regulation of transcription by RNA polymerase II"/>
    <property type="evidence" value="ECO:0007669"/>
    <property type="project" value="TreeGrafter"/>
</dbReference>
<organism evidence="12 13">
    <name type="scientific">Artemia franciscana</name>
    <name type="common">Brine shrimp</name>
    <name type="synonym">Artemia sanfranciscana</name>
    <dbReference type="NCBI Taxonomy" id="6661"/>
    <lineage>
        <taxon>Eukaryota</taxon>
        <taxon>Metazoa</taxon>
        <taxon>Ecdysozoa</taxon>
        <taxon>Arthropoda</taxon>
        <taxon>Crustacea</taxon>
        <taxon>Branchiopoda</taxon>
        <taxon>Anostraca</taxon>
        <taxon>Artemiidae</taxon>
        <taxon>Artemia</taxon>
    </lineage>
</organism>
<dbReference type="PROSITE" id="PS50982">
    <property type="entry name" value="MBD"/>
    <property type="match status" value="1"/>
</dbReference>
<keyword evidence="6" id="KW-0539">Nucleus</keyword>
<dbReference type="InterPro" id="IPR011011">
    <property type="entry name" value="Znf_FYVE_PHD"/>
</dbReference>
<dbReference type="GO" id="GO:0044545">
    <property type="term" value="C:NSL complex"/>
    <property type="evidence" value="ECO:0007669"/>
    <property type="project" value="TreeGrafter"/>
</dbReference>
<dbReference type="InterPro" id="IPR016177">
    <property type="entry name" value="DNA-bd_dom_sf"/>
</dbReference>
<dbReference type="GO" id="GO:0003677">
    <property type="term" value="F:DNA binding"/>
    <property type="evidence" value="ECO:0007669"/>
    <property type="project" value="InterPro"/>
</dbReference>
<dbReference type="SUPFAM" id="SSF57903">
    <property type="entry name" value="FYVE/PHD zinc finger"/>
    <property type="match status" value="1"/>
</dbReference>
<keyword evidence="8" id="KW-0175">Coiled coil</keyword>
<dbReference type="Proteomes" id="UP001187531">
    <property type="component" value="Unassembled WGS sequence"/>
</dbReference>
<dbReference type="PANTHER" id="PTHR15856">
    <property type="entry name" value="PHD FINGER PROTEIN 20-RELATED"/>
    <property type="match status" value="1"/>
</dbReference>
<evidence type="ECO:0000256" key="1">
    <source>
        <dbReference type="ARBA" id="ARBA00004123"/>
    </source>
</evidence>
<gene>
    <name evidence="12" type="ORF">QYM36_004815</name>
</gene>
<dbReference type="PROSITE" id="PS00028">
    <property type="entry name" value="ZINC_FINGER_C2H2_1"/>
    <property type="match status" value="1"/>
</dbReference>
<dbReference type="InterPro" id="IPR016197">
    <property type="entry name" value="Chromo-like_dom_sf"/>
</dbReference>
<evidence type="ECO:0000256" key="6">
    <source>
        <dbReference type="ARBA" id="ARBA00023242"/>
    </source>
</evidence>
<dbReference type="Gene3D" id="3.30.890.10">
    <property type="entry name" value="Methyl-cpg-binding Protein 2, Chain A"/>
    <property type="match status" value="1"/>
</dbReference>
<dbReference type="InterPro" id="IPR043449">
    <property type="entry name" value="PHF20-like"/>
</dbReference>
<dbReference type="InterPro" id="IPR019786">
    <property type="entry name" value="Zinc_finger_PHD-type_CS"/>
</dbReference>
<evidence type="ECO:0000313" key="13">
    <source>
        <dbReference type="Proteomes" id="UP001187531"/>
    </source>
</evidence>
<dbReference type="InterPro" id="IPR001739">
    <property type="entry name" value="Methyl_CpG_DNA-bd"/>
</dbReference>
<evidence type="ECO:0000256" key="2">
    <source>
        <dbReference type="ARBA" id="ARBA00022723"/>
    </source>
</evidence>